<dbReference type="SUPFAM" id="SSF52833">
    <property type="entry name" value="Thioredoxin-like"/>
    <property type="match status" value="1"/>
</dbReference>
<evidence type="ECO:0000313" key="2">
    <source>
        <dbReference type="Proteomes" id="UP000312512"/>
    </source>
</evidence>
<dbReference type="AlphaFoldDB" id="A0A5C4VZY8"/>
<dbReference type="Proteomes" id="UP000312512">
    <property type="component" value="Unassembled WGS sequence"/>
</dbReference>
<accession>A0A5C4VZY8</accession>
<dbReference type="RefSeq" id="WP_139634390.1">
    <property type="nucleotide sequence ID" value="NZ_CP045572.1"/>
</dbReference>
<accession>A0A5P9YZ72</accession>
<dbReference type="InterPro" id="IPR013766">
    <property type="entry name" value="Thioredoxin_domain"/>
</dbReference>
<protein>
    <submittedName>
        <fullName evidence="1">Redoxin domain-containing protein</fullName>
    </submittedName>
</protein>
<dbReference type="Gene3D" id="3.40.30.10">
    <property type="entry name" value="Glutaredoxin"/>
    <property type="match status" value="1"/>
</dbReference>
<comment type="caution">
    <text evidence="1">The sequence shown here is derived from an EMBL/GenBank/DDBJ whole genome shotgun (WGS) entry which is preliminary data.</text>
</comment>
<sequence>MPVVVSLVAVVGAICLLDLVLTVGVIRRLREHSTLITEMGGGQPPAPMLETGETAGAFEALSTTGEIVSRAGLSGNTLVAVFSPDCSACKAQLPAFVRLARSFTGGRDQVVAVVAEMGGDAEPYRLELEPVARVVIEREGTGINQALQVRAFPAFGILGEGGEVKVSGLDPDKVVMPVTA</sequence>
<name>A0A5C4VZY8_9ACTN</name>
<dbReference type="InterPro" id="IPR036249">
    <property type="entry name" value="Thioredoxin-like_sf"/>
</dbReference>
<dbReference type="EMBL" id="VDLX02000014">
    <property type="protein sequence ID" value="KAB8190981.1"/>
    <property type="molecule type" value="Genomic_DNA"/>
</dbReference>
<reference evidence="1 2" key="1">
    <citation type="submission" date="2019-10" db="EMBL/GenBank/DDBJ databases">
        <title>Nonomuraea sp. nov., isolated from Phyllanthus amarus.</title>
        <authorList>
            <person name="Klykleung N."/>
            <person name="Tanasupawat S."/>
        </authorList>
    </citation>
    <scope>NUCLEOTIDE SEQUENCE [LARGE SCALE GENOMIC DNA]</scope>
    <source>
        <strain evidence="1 2">PA1-10</strain>
    </source>
</reference>
<evidence type="ECO:0000313" key="1">
    <source>
        <dbReference type="EMBL" id="KAB8190981.1"/>
    </source>
</evidence>
<dbReference type="PROSITE" id="PS51352">
    <property type="entry name" value="THIOREDOXIN_2"/>
    <property type="match status" value="1"/>
</dbReference>
<keyword evidence="2" id="KW-1185">Reference proteome</keyword>
<proteinExistence type="predicted"/>
<organism evidence="1 2">
    <name type="scientific">Nonomuraea phyllanthi</name>
    <dbReference type="NCBI Taxonomy" id="2219224"/>
    <lineage>
        <taxon>Bacteria</taxon>
        <taxon>Bacillati</taxon>
        <taxon>Actinomycetota</taxon>
        <taxon>Actinomycetes</taxon>
        <taxon>Streptosporangiales</taxon>
        <taxon>Streptosporangiaceae</taxon>
        <taxon>Nonomuraea</taxon>
    </lineage>
</organism>
<gene>
    <name evidence="1" type="ORF">FH608_033625</name>
</gene>
<dbReference type="OrthoDB" id="128449at2"/>